<proteinExistence type="inferred from homology"/>
<feature type="region of interest" description="Disordered" evidence="11">
    <location>
        <begin position="270"/>
        <end position="302"/>
    </location>
</feature>
<dbReference type="OrthoDB" id="423533at2759"/>
<dbReference type="EMBL" id="CAJNOR010000664">
    <property type="protein sequence ID" value="CAF0975945.1"/>
    <property type="molecule type" value="Genomic_DNA"/>
</dbReference>
<dbReference type="InterPro" id="IPR050999">
    <property type="entry name" value="ADP-ribosyltransferase_ARG"/>
</dbReference>
<evidence type="ECO:0000256" key="2">
    <source>
        <dbReference type="ARBA" id="ARBA00009558"/>
    </source>
</evidence>
<dbReference type="InterPro" id="IPR000768">
    <property type="entry name" value="ART"/>
</dbReference>
<dbReference type="Pfam" id="PF01129">
    <property type="entry name" value="ART"/>
    <property type="match status" value="1"/>
</dbReference>
<evidence type="ECO:0000256" key="10">
    <source>
        <dbReference type="RuleBase" id="RU361228"/>
    </source>
</evidence>
<organism evidence="12 14">
    <name type="scientific">Adineta ricciae</name>
    <name type="common">Rotifer</name>
    <dbReference type="NCBI Taxonomy" id="249248"/>
    <lineage>
        <taxon>Eukaryota</taxon>
        <taxon>Metazoa</taxon>
        <taxon>Spiralia</taxon>
        <taxon>Gnathifera</taxon>
        <taxon>Rotifera</taxon>
        <taxon>Eurotatoria</taxon>
        <taxon>Bdelloidea</taxon>
        <taxon>Adinetida</taxon>
        <taxon>Adinetidae</taxon>
        <taxon>Adineta</taxon>
    </lineage>
</organism>
<dbReference type="EMBL" id="CAJNOJ010000163">
    <property type="protein sequence ID" value="CAF1225914.1"/>
    <property type="molecule type" value="Genomic_DNA"/>
</dbReference>
<dbReference type="PANTHER" id="PTHR10339:SF25">
    <property type="entry name" value="SECRETED EXOENZYME S"/>
    <property type="match status" value="1"/>
</dbReference>
<name>A0A814EZ55_ADIRI</name>
<evidence type="ECO:0000256" key="5">
    <source>
        <dbReference type="ARBA" id="ARBA00022676"/>
    </source>
</evidence>
<dbReference type="Proteomes" id="UP000663828">
    <property type="component" value="Unassembled WGS sequence"/>
</dbReference>
<evidence type="ECO:0000256" key="8">
    <source>
        <dbReference type="ARBA" id="ARBA00023026"/>
    </source>
</evidence>
<evidence type="ECO:0000256" key="4">
    <source>
        <dbReference type="ARBA" id="ARBA00022656"/>
    </source>
</evidence>
<evidence type="ECO:0000313" key="13">
    <source>
        <dbReference type="EMBL" id="CAF1225914.1"/>
    </source>
</evidence>
<protein>
    <recommendedName>
        <fullName evidence="10">NAD(P)(+)--arginine ADP-ribosyltransferase</fullName>
        <ecNumber evidence="10">2.4.2.31</ecNumber>
    </recommendedName>
    <alternativeName>
        <fullName evidence="10">Mono(ADP-ribosyl)transferase</fullName>
    </alternativeName>
</protein>
<dbReference type="GO" id="GO:0090729">
    <property type="term" value="F:toxin activity"/>
    <property type="evidence" value="ECO:0007669"/>
    <property type="project" value="UniProtKB-KW"/>
</dbReference>
<accession>A0A814EZ55</accession>
<dbReference type="Gene3D" id="3.90.176.10">
    <property type="entry name" value="Toxin ADP-ribosyltransferase, Chain A, domain 1"/>
    <property type="match status" value="1"/>
</dbReference>
<evidence type="ECO:0000313" key="14">
    <source>
        <dbReference type="Proteomes" id="UP000663828"/>
    </source>
</evidence>
<keyword evidence="6 10" id="KW-0808">Transferase</keyword>
<dbReference type="GO" id="GO:0016779">
    <property type="term" value="F:nucleotidyltransferase activity"/>
    <property type="evidence" value="ECO:0007669"/>
    <property type="project" value="UniProtKB-KW"/>
</dbReference>
<dbReference type="GO" id="GO:0003950">
    <property type="term" value="F:NAD+ poly-ADP-ribosyltransferase activity"/>
    <property type="evidence" value="ECO:0007669"/>
    <property type="project" value="TreeGrafter"/>
</dbReference>
<dbReference type="SUPFAM" id="SSF56399">
    <property type="entry name" value="ADP-ribosylation"/>
    <property type="match status" value="1"/>
</dbReference>
<evidence type="ECO:0000256" key="3">
    <source>
        <dbReference type="ARBA" id="ARBA00022525"/>
    </source>
</evidence>
<evidence type="ECO:0000256" key="1">
    <source>
        <dbReference type="ARBA" id="ARBA00004613"/>
    </source>
</evidence>
<comment type="subcellular location">
    <subcellularLocation>
        <location evidence="1">Secreted</location>
    </subcellularLocation>
</comment>
<keyword evidence="4" id="KW-0800">Toxin</keyword>
<evidence type="ECO:0000313" key="12">
    <source>
        <dbReference type="EMBL" id="CAF0975945.1"/>
    </source>
</evidence>
<keyword evidence="8" id="KW-0843">Virulence</keyword>
<reference evidence="12" key="1">
    <citation type="submission" date="2021-02" db="EMBL/GenBank/DDBJ databases">
        <authorList>
            <person name="Nowell W R."/>
        </authorList>
    </citation>
    <scope>NUCLEOTIDE SEQUENCE</scope>
</reference>
<comment type="similarity">
    <text evidence="2 10">Belongs to the Arg-specific ADP-ribosyltransferase family.</text>
</comment>
<dbReference type="GO" id="GO:0005576">
    <property type="term" value="C:extracellular region"/>
    <property type="evidence" value="ECO:0007669"/>
    <property type="project" value="UniProtKB-SubCell"/>
</dbReference>
<keyword evidence="5 10" id="KW-0328">Glycosyltransferase</keyword>
<dbReference type="PROSITE" id="PS51996">
    <property type="entry name" value="TR_MART"/>
    <property type="match status" value="1"/>
</dbReference>
<evidence type="ECO:0000256" key="6">
    <source>
        <dbReference type="ARBA" id="ARBA00022679"/>
    </source>
</evidence>
<keyword evidence="10" id="KW-0520">NAD</keyword>
<dbReference type="PANTHER" id="PTHR10339">
    <property type="entry name" value="ADP-RIBOSYLTRANSFERASE"/>
    <property type="match status" value="1"/>
</dbReference>
<keyword evidence="3" id="KW-0964">Secreted</keyword>
<keyword evidence="10" id="KW-0521">NADP</keyword>
<keyword evidence="14" id="KW-1185">Reference proteome</keyword>
<keyword evidence="7" id="KW-0548">Nucleotidyltransferase</keyword>
<gene>
    <name evidence="13" type="ORF">EDS130_LOCUS26668</name>
    <name evidence="12" type="ORF">XAT740_LOCUS11922</name>
</gene>
<dbReference type="Proteomes" id="UP000663852">
    <property type="component" value="Unassembled WGS sequence"/>
</dbReference>
<dbReference type="GO" id="GO:0106274">
    <property type="term" value="F:NAD+-protein-arginine ADP-ribosyltransferase activity"/>
    <property type="evidence" value="ECO:0007669"/>
    <property type="project" value="UniProtKB-EC"/>
</dbReference>
<sequence>MATATGNNLNIMLRMSDLTSEPKLTLPPIKDYEKELLVSIDQAIQPIISIVPDIKEMVWKVKQNCRQPRDKLSTDELASIMLYTLEWTPIESSFYFILNRTLRSQNRNDLLPWFQYLRLFMAALSKVSTTSHRIVYRGVKSDISGEFQDGKTFIWWAFSSASSSIKALEQFLGTRGHRTIFNIECDSAKDISKYSFYESENEILLFPARQFQVISTANSGNKLKTVYLKEIQPHFPLIHIPPAPSTTAAAADEKIKDAVAHISSDHSSSKYTDYLQSNHSPANTAASVPNHKVVPPQPGILI</sequence>
<evidence type="ECO:0000256" key="9">
    <source>
        <dbReference type="ARBA" id="ARBA00047597"/>
    </source>
</evidence>
<comment type="caution">
    <text evidence="12">The sequence shown here is derived from an EMBL/GenBank/DDBJ whole genome shotgun (WGS) entry which is preliminary data.</text>
</comment>
<feature type="compositionally biased region" description="Polar residues" evidence="11">
    <location>
        <begin position="270"/>
        <end position="287"/>
    </location>
</feature>
<comment type="catalytic activity">
    <reaction evidence="9 10">
        <text>L-arginyl-[protein] + NAD(+) = N(omega)-(ADP-D-ribosyl)-L-arginyl-[protein] + nicotinamide + H(+)</text>
        <dbReference type="Rhea" id="RHEA:19149"/>
        <dbReference type="Rhea" id="RHEA-COMP:10532"/>
        <dbReference type="Rhea" id="RHEA-COMP:15087"/>
        <dbReference type="ChEBI" id="CHEBI:15378"/>
        <dbReference type="ChEBI" id="CHEBI:17154"/>
        <dbReference type="ChEBI" id="CHEBI:29965"/>
        <dbReference type="ChEBI" id="CHEBI:57540"/>
        <dbReference type="ChEBI" id="CHEBI:142554"/>
        <dbReference type="EC" id="2.4.2.31"/>
    </reaction>
</comment>
<evidence type="ECO:0000256" key="7">
    <source>
        <dbReference type="ARBA" id="ARBA00022695"/>
    </source>
</evidence>
<evidence type="ECO:0000256" key="11">
    <source>
        <dbReference type="SAM" id="MobiDB-lite"/>
    </source>
</evidence>
<dbReference type="EC" id="2.4.2.31" evidence="10"/>
<dbReference type="AlphaFoldDB" id="A0A814EZ55"/>